<dbReference type="EMBL" id="JBBNAF010000011">
    <property type="protein sequence ID" value="KAK9098512.1"/>
    <property type="molecule type" value="Genomic_DNA"/>
</dbReference>
<dbReference type="Proteomes" id="UP001420932">
    <property type="component" value="Unassembled WGS sequence"/>
</dbReference>
<reference evidence="2 3" key="1">
    <citation type="submission" date="2024-01" db="EMBL/GenBank/DDBJ databases">
        <title>Genome assemblies of Stephania.</title>
        <authorList>
            <person name="Yang L."/>
        </authorList>
    </citation>
    <scope>NUCLEOTIDE SEQUENCE [LARGE SCALE GENOMIC DNA]</scope>
    <source>
        <strain evidence="2">YNDBR</strain>
        <tissue evidence="2">Leaf</tissue>
    </source>
</reference>
<name>A0AAP0EUT3_9MAGN</name>
<keyword evidence="1" id="KW-0812">Transmembrane</keyword>
<accession>A0AAP0EUT3</accession>
<organism evidence="2 3">
    <name type="scientific">Stephania yunnanensis</name>
    <dbReference type="NCBI Taxonomy" id="152371"/>
    <lineage>
        <taxon>Eukaryota</taxon>
        <taxon>Viridiplantae</taxon>
        <taxon>Streptophyta</taxon>
        <taxon>Embryophyta</taxon>
        <taxon>Tracheophyta</taxon>
        <taxon>Spermatophyta</taxon>
        <taxon>Magnoliopsida</taxon>
        <taxon>Ranunculales</taxon>
        <taxon>Menispermaceae</taxon>
        <taxon>Menispermoideae</taxon>
        <taxon>Cissampelideae</taxon>
        <taxon>Stephania</taxon>
    </lineage>
</organism>
<keyword evidence="1" id="KW-0472">Membrane</keyword>
<keyword evidence="1" id="KW-1133">Transmembrane helix</keyword>
<comment type="caution">
    <text evidence="2">The sequence shown here is derived from an EMBL/GenBank/DDBJ whole genome shotgun (WGS) entry which is preliminary data.</text>
</comment>
<dbReference type="AlphaFoldDB" id="A0AAP0EUT3"/>
<evidence type="ECO:0000256" key="1">
    <source>
        <dbReference type="SAM" id="Phobius"/>
    </source>
</evidence>
<evidence type="ECO:0000313" key="3">
    <source>
        <dbReference type="Proteomes" id="UP001420932"/>
    </source>
</evidence>
<gene>
    <name evidence="2" type="ORF">Syun_025557</name>
</gene>
<evidence type="ECO:0000313" key="2">
    <source>
        <dbReference type="EMBL" id="KAK9098512.1"/>
    </source>
</evidence>
<protein>
    <submittedName>
        <fullName evidence="2">Uncharacterized protein</fullName>
    </submittedName>
</protein>
<sequence>MIRMRDCKADRLVQLYLSFFSIAKLILLVLNPKKARYPLKGIARWVEVDELLEGLGELYEEYIVPLFERYLQFYLNKAIPIGLHWRPTWSSIPNSGSGRWGRNAWKVFLPELAAPYNYFWVMTAERGGQAPLSAAPFPDVGLPRNDNTTARQLTRSLLVFILDATGLIMNKGLLSGLHITKQGNKLRKKQKAEQRLAVEKQSNTLKIGPLESIKG</sequence>
<keyword evidence="3" id="KW-1185">Reference proteome</keyword>
<proteinExistence type="predicted"/>
<feature type="transmembrane region" description="Helical" evidence="1">
    <location>
        <begin position="12"/>
        <end position="30"/>
    </location>
</feature>